<reference evidence="1 2" key="1">
    <citation type="submission" date="2016-10" db="EMBL/GenBank/DDBJ databases">
        <authorList>
            <person name="Varghese N."/>
            <person name="Submissions S."/>
        </authorList>
    </citation>
    <scope>NUCLEOTIDE SEQUENCE [LARGE SCALE GENOMIC DNA]</scope>
    <source>
        <strain evidence="1 2">Nl1</strain>
    </source>
</reference>
<evidence type="ECO:0000313" key="2">
    <source>
        <dbReference type="Proteomes" id="UP000183471"/>
    </source>
</evidence>
<accession>A0ABY0TEA5</accession>
<keyword evidence="2" id="KW-1185">Reference proteome</keyword>
<organism evidence="1 2">
    <name type="scientific">Nitrosospira multiformis</name>
    <dbReference type="NCBI Taxonomy" id="1231"/>
    <lineage>
        <taxon>Bacteria</taxon>
        <taxon>Pseudomonadati</taxon>
        <taxon>Pseudomonadota</taxon>
        <taxon>Betaproteobacteria</taxon>
        <taxon>Nitrosomonadales</taxon>
        <taxon>Nitrosomonadaceae</taxon>
        <taxon>Nitrosospira</taxon>
    </lineage>
</organism>
<sequence>MALIAPKPPQQALDAMHSTFLDLSRNRAFRIPALRNAAGPLQLAEPHQVFTLGLTDLAAGKGLDAARPTGWRYLVQEGDNVLASAETVAGPRGEQVFSTLNEGRFVDSSAKAMRAARDSPEVGQGGFELRLLNVPGLYVLALWLHGAQGKGDLLVPLAPSPVETPAGKPVAAAVLLKELADKARAPIGAADRSGG</sequence>
<dbReference type="EMBL" id="FNKY01000001">
    <property type="protein sequence ID" value="SDQ69877.1"/>
    <property type="molecule type" value="Genomic_DNA"/>
</dbReference>
<gene>
    <name evidence="1" type="ORF">SAMN05216402_1911</name>
</gene>
<protein>
    <submittedName>
        <fullName evidence="1">Uncharacterized protein</fullName>
    </submittedName>
</protein>
<name>A0ABY0TEA5_9PROT</name>
<dbReference type="RefSeq" id="WP_074632093.1">
    <property type="nucleotide sequence ID" value="NZ_FNKY01000001.1"/>
</dbReference>
<evidence type="ECO:0000313" key="1">
    <source>
        <dbReference type="EMBL" id="SDQ69877.1"/>
    </source>
</evidence>
<comment type="caution">
    <text evidence="1">The sequence shown here is derived from an EMBL/GenBank/DDBJ whole genome shotgun (WGS) entry which is preliminary data.</text>
</comment>
<proteinExistence type="predicted"/>
<dbReference type="Proteomes" id="UP000183471">
    <property type="component" value="Unassembled WGS sequence"/>
</dbReference>